<proteinExistence type="predicted"/>
<dbReference type="EMBL" id="JAANBB010000017">
    <property type="protein sequence ID" value="KAF7555762.1"/>
    <property type="molecule type" value="Genomic_DNA"/>
</dbReference>
<dbReference type="Pfam" id="PF14479">
    <property type="entry name" value="HeLo"/>
    <property type="match status" value="1"/>
</dbReference>
<dbReference type="PANTHER" id="PTHR37542:SF1">
    <property type="entry name" value="PRION-INHIBITION AND PROPAGATION HELO DOMAIN-CONTAINING PROTEIN"/>
    <property type="match status" value="1"/>
</dbReference>
<keyword evidence="3" id="KW-1185">Reference proteome</keyword>
<accession>A0A9P5LLK5</accession>
<feature type="domain" description="Prion-inhibition and propagation HeLo" evidence="1">
    <location>
        <begin position="9"/>
        <end position="239"/>
    </location>
</feature>
<sequence>MAEALAVLGTGLSAASFILQVTDECIKRYKYFSEASQMPESHRYLRVRLQMEQQRFLNFALEAGLLFADGQLCASLQVNQTVLQAVLLEIRALLQNYEDTKGKYEATVPQAAVDWDDRGEPQTNLMDLLCLSRAEPSQAIPISDDSKYMAQLRGLKNVGSRAVGKVRKLRVILADPRRLVWVAFDREEFEALITKLTSLNSFLIALLDTSHTTRLEKAIETSYLEILELQDNLRGLQTLMQALNEETGGQAEEQLLPSVHERTLPEALAAEKQTDELKRKHLKKLTTIKMHCIRMDQLEGASEPPQAKSALILDFYSVFSFDGINQWDLMGKPSSE</sequence>
<reference evidence="2" key="1">
    <citation type="submission" date="2020-03" db="EMBL/GenBank/DDBJ databases">
        <title>Draft Genome Sequence of Cylindrodendrum hubeiense.</title>
        <authorList>
            <person name="Buettner E."/>
            <person name="Kellner H."/>
        </authorList>
    </citation>
    <scope>NUCLEOTIDE SEQUENCE</scope>
    <source>
        <strain evidence="2">IHI 201604</strain>
    </source>
</reference>
<dbReference type="InterPro" id="IPR029498">
    <property type="entry name" value="HeLo_dom"/>
</dbReference>
<organism evidence="2 3">
    <name type="scientific">Cylindrodendrum hubeiense</name>
    <dbReference type="NCBI Taxonomy" id="595255"/>
    <lineage>
        <taxon>Eukaryota</taxon>
        <taxon>Fungi</taxon>
        <taxon>Dikarya</taxon>
        <taxon>Ascomycota</taxon>
        <taxon>Pezizomycotina</taxon>
        <taxon>Sordariomycetes</taxon>
        <taxon>Hypocreomycetidae</taxon>
        <taxon>Hypocreales</taxon>
        <taxon>Nectriaceae</taxon>
        <taxon>Cylindrodendrum</taxon>
    </lineage>
</organism>
<dbReference type="AlphaFoldDB" id="A0A9P5LLK5"/>
<evidence type="ECO:0000313" key="2">
    <source>
        <dbReference type="EMBL" id="KAF7555762.1"/>
    </source>
</evidence>
<evidence type="ECO:0000259" key="1">
    <source>
        <dbReference type="Pfam" id="PF14479"/>
    </source>
</evidence>
<dbReference type="InterPro" id="IPR038305">
    <property type="entry name" value="HeLo_sf"/>
</dbReference>
<dbReference type="PANTHER" id="PTHR37542">
    <property type="entry name" value="HELO DOMAIN-CONTAINING PROTEIN-RELATED"/>
    <property type="match status" value="1"/>
</dbReference>
<dbReference type="Proteomes" id="UP000722485">
    <property type="component" value="Unassembled WGS sequence"/>
</dbReference>
<dbReference type="OrthoDB" id="1911848at2759"/>
<name>A0A9P5LLK5_9HYPO</name>
<gene>
    <name evidence="2" type="ORF">G7Z17_g1927</name>
</gene>
<dbReference type="Gene3D" id="1.20.120.1020">
    <property type="entry name" value="Prion-inhibition and propagation, HeLo domain"/>
    <property type="match status" value="1"/>
</dbReference>
<evidence type="ECO:0000313" key="3">
    <source>
        <dbReference type="Proteomes" id="UP000722485"/>
    </source>
</evidence>
<comment type="caution">
    <text evidence="2">The sequence shown here is derived from an EMBL/GenBank/DDBJ whole genome shotgun (WGS) entry which is preliminary data.</text>
</comment>
<protein>
    <recommendedName>
        <fullName evidence="1">Prion-inhibition and propagation HeLo domain-containing protein</fullName>
    </recommendedName>
</protein>